<reference evidence="2 3" key="1">
    <citation type="submission" date="2024-04" db="EMBL/GenBank/DDBJ databases">
        <title>Methanococcoides sp. LMO-2.</title>
        <authorList>
            <person name="Liang L."/>
        </authorList>
    </citation>
    <scope>NUCLEOTIDE SEQUENCE [LARGE SCALE GENOMIC DNA]</scope>
    <source>
        <strain evidence="2 3">LMO-2</strain>
    </source>
</reference>
<accession>A0ABU9KPR1</accession>
<evidence type="ECO:0000313" key="3">
    <source>
        <dbReference type="Proteomes" id="UP001396646"/>
    </source>
</evidence>
<dbReference type="RefSeq" id="WP_342126101.1">
    <property type="nucleotide sequence ID" value="NZ_JBCAUS010000002.1"/>
</dbReference>
<evidence type="ECO:0000256" key="1">
    <source>
        <dbReference type="SAM" id="Phobius"/>
    </source>
</evidence>
<organism evidence="2 3">
    <name type="scientific">Methanococcoides cohabitans</name>
    <dbReference type="NCBI Taxonomy" id="3136559"/>
    <lineage>
        <taxon>Archaea</taxon>
        <taxon>Methanobacteriati</taxon>
        <taxon>Methanobacteriota</taxon>
        <taxon>Stenosarchaea group</taxon>
        <taxon>Methanomicrobia</taxon>
        <taxon>Methanosarcinales</taxon>
        <taxon>Methanosarcinaceae</taxon>
        <taxon>Methanococcoides</taxon>
    </lineage>
</organism>
<comment type="caution">
    <text evidence="2">The sequence shown here is derived from an EMBL/GenBank/DDBJ whole genome shotgun (WGS) entry which is preliminary data.</text>
</comment>
<keyword evidence="1" id="KW-0812">Transmembrane</keyword>
<dbReference type="PANTHER" id="PTHR35902">
    <property type="entry name" value="S-LAYER DOMAIN-LIKE PROTEIN-RELATED"/>
    <property type="match status" value="1"/>
</dbReference>
<protein>
    <submittedName>
        <fullName evidence="2">COG1361 S-layer family protein</fullName>
    </submittedName>
</protein>
<name>A0ABU9KPR1_9EURY</name>
<sequence length="399" mass="43829">MAFGQTAMALTNSDRGLIVDLLNQNPDPVKPGDILEIRFSVQNTRSSTTDNVVVELVPKYPFSKVSGQPIIENIGKLGKRYEDENSKVVKFELLVDNNVNAGQYPLEVLVYEQGNRDHASLKQEVMIDVDSESNAEIESISLEKLVPGKKTNLSFVIKNVGNSPLKNAMFSWESTSDLILPVGSSNVKYINFIDIGENATVEYQVLTNVNTKPGLYKLDMTLVYDDVEELQTITQAGTLENQKRKTIESKAGIYIGGTTDFDIVFVEQTMRGDYSFSVSNIGNNKASSVTISIPDQEGWSVNGGSNSVVLGSLQKGDYTIADFGITPDTYGEFLPLKFQIAYTSSDGEREVQDKELSVLASKPVIIQESAKNSGSKSWMVLAFAVACVAGFVFYKKKKL</sequence>
<evidence type="ECO:0000313" key="2">
    <source>
        <dbReference type="EMBL" id="MEL4304371.1"/>
    </source>
</evidence>
<dbReference type="PANTHER" id="PTHR35902:SF3">
    <property type="entry name" value="NPCBM-ASSOCIATED, NEW3 DOMAIN OF ALPHA-GALACTOSIDASE"/>
    <property type="match status" value="1"/>
</dbReference>
<keyword evidence="3" id="KW-1185">Reference proteome</keyword>
<keyword evidence="1" id="KW-1133">Transmembrane helix</keyword>
<dbReference type="EMBL" id="JBCAUS010000002">
    <property type="protein sequence ID" value="MEL4304371.1"/>
    <property type="molecule type" value="Genomic_DNA"/>
</dbReference>
<feature type="transmembrane region" description="Helical" evidence="1">
    <location>
        <begin position="377"/>
        <end position="394"/>
    </location>
</feature>
<proteinExistence type="predicted"/>
<keyword evidence="1" id="KW-0472">Membrane</keyword>
<gene>
    <name evidence="2" type="ORF">WOA13_00775</name>
</gene>
<dbReference type="Proteomes" id="UP001396646">
    <property type="component" value="Unassembled WGS sequence"/>
</dbReference>